<dbReference type="PRINTS" id="PR00411">
    <property type="entry name" value="PNDRDTASEI"/>
</dbReference>
<evidence type="ECO:0000313" key="2">
    <source>
        <dbReference type="EMBL" id="KZO92908.1"/>
    </source>
</evidence>
<name>A0A167IS87_CALVF</name>
<gene>
    <name evidence="2" type="ORF">CALVIDRAFT_601177</name>
</gene>
<dbReference type="InterPro" id="IPR050982">
    <property type="entry name" value="Auxin_biosynth/cation_transpt"/>
</dbReference>
<reference evidence="2 3" key="1">
    <citation type="journal article" date="2016" name="Mol. Biol. Evol.">
        <title>Comparative Genomics of Early-Diverging Mushroom-Forming Fungi Provides Insights into the Origins of Lignocellulose Decay Capabilities.</title>
        <authorList>
            <person name="Nagy L.G."/>
            <person name="Riley R."/>
            <person name="Tritt A."/>
            <person name="Adam C."/>
            <person name="Daum C."/>
            <person name="Floudas D."/>
            <person name="Sun H."/>
            <person name="Yadav J.S."/>
            <person name="Pangilinan J."/>
            <person name="Larsson K.H."/>
            <person name="Matsuura K."/>
            <person name="Barry K."/>
            <person name="Labutti K."/>
            <person name="Kuo R."/>
            <person name="Ohm R.A."/>
            <person name="Bhattacharya S.S."/>
            <person name="Shirouzu T."/>
            <person name="Yoshinaga Y."/>
            <person name="Martin F.M."/>
            <person name="Grigoriev I.V."/>
            <person name="Hibbett D.S."/>
        </authorList>
    </citation>
    <scope>NUCLEOTIDE SEQUENCE [LARGE SCALE GENOMIC DNA]</scope>
    <source>
        <strain evidence="2 3">TUFC12733</strain>
    </source>
</reference>
<dbReference type="InterPro" id="IPR036188">
    <property type="entry name" value="FAD/NAD-bd_sf"/>
</dbReference>
<sequence>MALKLPFLANPMDTSILEPIEIADSWAQRFNNALGTVDGDLAQLLINHVAPWWSDRLALTWDIRTFNSVQEIRDLLQYAASCGRLSTVSLKSATLVPTATDNLIYVQATYKFETKEAINIAIVKLVPDARGNWKAWTIVTKLEDLKLHKEDRSRLLMPDVRPDKTVDALVIGGGQSGLQAAAALRTVGLSCLVVEQHERIGDHWRQHYDFLKLHVSKWYAQFAYHHWPTETPFFPTRDNVADFLEDYAKSTHLNVLTSTTVREAKYNSTGYWDVTLRGPNATSRSLWVNHLVLATGINGLRPLIPSIQGKESFHGMSMHSSVYKNGKAWARKRAVVIGCGSSGHDIAHDLHNYGASVTMIQRNPTMVTHEVLNIPMLRKLYNETLPVEVADDLQESTPIPVARLLASIPPKVLNKDVIAVNEGLVKAGFQLKTSDRSRIIFERFGGHYLNSGTSNLIVDGKIRIKSGIPIKSFTPSGLEFEDGTEMPADLIVFATGFDIHSMRNTAIELIGSEEGRSLKKVWGLDDEGNVRGAYRNSGHPNLWYFGGDFQGARYFSKILALQILAAKLGVLNRYQGGK</sequence>
<dbReference type="SUPFAM" id="SSF51905">
    <property type="entry name" value="FAD/NAD(P)-binding domain"/>
    <property type="match status" value="2"/>
</dbReference>
<proteinExistence type="predicted"/>
<dbReference type="STRING" id="1330018.A0A167IS87"/>
<dbReference type="Pfam" id="PF13738">
    <property type="entry name" value="Pyr_redox_3"/>
    <property type="match status" value="1"/>
</dbReference>
<protein>
    <submittedName>
        <fullName evidence="2">FAD/NAD(P)-binding domain-containing protein</fullName>
    </submittedName>
</protein>
<dbReference type="EMBL" id="KV417306">
    <property type="protein sequence ID" value="KZO92908.1"/>
    <property type="molecule type" value="Genomic_DNA"/>
</dbReference>
<evidence type="ECO:0000256" key="1">
    <source>
        <dbReference type="ARBA" id="ARBA00023002"/>
    </source>
</evidence>
<dbReference type="Proteomes" id="UP000076738">
    <property type="component" value="Unassembled WGS sequence"/>
</dbReference>
<dbReference type="PRINTS" id="PR00368">
    <property type="entry name" value="FADPNR"/>
</dbReference>
<dbReference type="OrthoDB" id="66881at2759"/>
<dbReference type="PANTHER" id="PTHR43539">
    <property type="entry name" value="FLAVIN-BINDING MONOOXYGENASE-LIKE PROTEIN (AFU_ORTHOLOGUE AFUA_4G09220)"/>
    <property type="match status" value="1"/>
</dbReference>
<keyword evidence="3" id="KW-1185">Reference proteome</keyword>
<dbReference type="GO" id="GO:0004497">
    <property type="term" value="F:monooxygenase activity"/>
    <property type="evidence" value="ECO:0007669"/>
    <property type="project" value="TreeGrafter"/>
</dbReference>
<evidence type="ECO:0000313" key="3">
    <source>
        <dbReference type="Proteomes" id="UP000076738"/>
    </source>
</evidence>
<organism evidence="2 3">
    <name type="scientific">Calocera viscosa (strain TUFC12733)</name>
    <dbReference type="NCBI Taxonomy" id="1330018"/>
    <lineage>
        <taxon>Eukaryota</taxon>
        <taxon>Fungi</taxon>
        <taxon>Dikarya</taxon>
        <taxon>Basidiomycota</taxon>
        <taxon>Agaricomycotina</taxon>
        <taxon>Dacrymycetes</taxon>
        <taxon>Dacrymycetales</taxon>
        <taxon>Dacrymycetaceae</taxon>
        <taxon>Calocera</taxon>
    </lineage>
</organism>
<dbReference type="GO" id="GO:0050660">
    <property type="term" value="F:flavin adenine dinucleotide binding"/>
    <property type="evidence" value="ECO:0007669"/>
    <property type="project" value="TreeGrafter"/>
</dbReference>
<keyword evidence="1" id="KW-0560">Oxidoreductase</keyword>
<dbReference type="AlphaFoldDB" id="A0A167IS87"/>
<dbReference type="PANTHER" id="PTHR43539:SF68">
    <property type="entry name" value="FLAVIN-BINDING MONOOXYGENASE-LIKE PROTEIN (AFU_ORTHOLOGUE AFUA_4G09220)"/>
    <property type="match status" value="1"/>
</dbReference>
<accession>A0A167IS87</accession>
<dbReference type="Gene3D" id="3.50.50.60">
    <property type="entry name" value="FAD/NAD(P)-binding domain"/>
    <property type="match status" value="1"/>
</dbReference>